<evidence type="ECO:0000256" key="1">
    <source>
        <dbReference type="SAM" id="MobiDB-lite"/>
    </source>
</evidence>
<protein>
    <submittedName>
        <fullName evidence="2">Amine oxidase</fullName>
    </submittedName>
</protein>
<organism evidence="2 3">
    <name type="scientific">Plakobranchus ocellatus</name>
    <dbReference type="NCBI Taxonomy" id="259542"/>
    <lineage>
        <taxon>Eukaryota</taxon>
        <taxon>Metazoa</taxon>
        <taxon>Spiralia</taxon>
        <taxon>Lophotrochozoa</taxon>
        <taxon>Mollusca</taxon>
        <taxon>Gastropoda</taxon>
        <taxon>Heterobranchia</taxon>
        <taxon>Euthyneura</taxon>
        <taxon>Panpulmonata</taxon>
        <taxon>Sacoglossa</taxon>
        <taxon>Placobranchoidea</taxon>
        <taxon>Plakobranchidae</taxon>
        <taxon>Plakobranchus</taxon>
    </lineage>
</organism>
<evidence type="ECO:0000313" key="3">
    <source>
        <dbReference type="Proteomes" id="UP000735302"/>
    </source>
</evidence>
<reference evidence="2 3" key="1">
    <citation type="journal article" date="2021" name="Elife">
        <title>Chloroplast acquisition without the gene transfer in kleptoplastic sea slugs, Plakobranchus ocellatus.</title>
        <authorList>
            <person name="Maeda T."/>
            <person name="Takahashi S."/>
            <person name="Yoshida T."/>
            <person name="Shimamura S."/>
            <person name="Takaki Y."/>
            <person name="Nagai Y."/>
            <person name="Toyoda A."/>
            <person name="Suzuki Y."/>
            <person name="Arimoto A."/>
            <person name="Ishii H."/>
            <person name="Satoh N."/>
            <person name="Nishiyama T."/>
            <person name="Hasebe M."/>
            <person name="Maruyama T."/>
            <person name="Minagawa J."/>
            <person name="Obokata J."/>
            <person name="Shigenobu S."/>
        </authorList>
    </citation>
    <scope>NUCLEOTIDE SEQUENCE [LARGE SCALE GENOMIC DNA]</scope>
</reference>
<proteinExistence type="predicted"/>
<dbReference type="PANTHER" id="PTHR31424">
    <property type="entry name" value="PROTEIN CBG23806"/>
    <property type="match status" value="1"/>
</dbReference>
<name>A0AAV4BHS3_9GAST</name>
<evidence type="ECO:0000313" key="2">
    <source>
        <dbReference type="EMBL" id="GFO17879.1"/>
    </source>
</evidence>
<accession>A0AAV4BHS3</accession>
<sequence>MNENGDLHWHGTSISNDEIWVKVGDDHVYREITKEIITTAGSNTQLDSVLSKAFQLESKFNNINDDFRAVHLAISHAHPVSEKQIEEAQRAIEKYMLMHRQVFPTYVTPKHHILERHCVAWLKRFGFGMGFHGEQGGEMLHSTVAKIERRTLGMRQESKKLACVLETSSLQTAPELTLLLPQVKKNKVDITERVFKLLAERQEKKEEAECQKKKEEAERQERNEKEEADRKEGLELEKMKLDVEMKLLQPKIEAGIIKNKPVGSGARSSDAGGKAPKTTELSRWEG</sequence>
<dbReference type="Proteomes" id="UP000735302">
    <property type="component" value="Unassembled WGS sequence"/>
</dbReference>
<comment type="caution">
    <text evidence="2">The sequence shown here is derived from an EMBL/GenBank/DDBJ whole genome shotgun (WGS) entry which is preliminary data.</text>
</comment>
<dbReference type="AlphaFoldDB" id="A0AAV4BHS3"/>
<dbReference type="EMBL" id="BLXT01004907">
    <property type="protein sequence ID" value="GFO17879.1"/>
    <property type="molecule type" value="Genomic_DNA"/>
</dbReference>
<keyword evidence="3" id="KW-1185">Reference proteome</keyword>
<feature type="region of interest" description="Disordered" evidence="1">
    <location>
        <begin position="254"/>
        <end position="286"/>
    </location>
</feature>
<feature type="region of interest" description="Disordered" evidence="1">
    <location>
        <begin position="205"/>
        <end position="236"/>
    </location>
</feature>
<gene>
    <name evidence="2" type="ORF">PoB_004438400</name>
</gene>